<dbReference type="KEGG" id="mcau:MIT9_P2418"/>
<gene>
    <name evidence="11" type="ORF">MIT9_P2418</name>
</gene>
<evidence type="ECO:0000256" key="7">
    <source>
        <dbReference type="ARBA" id="ARBA00040167"/>
    </source>
</evidence>
<dbReference type="Proteomes" id="UP001321825">
    <property type="component" value="Chromosome"/>
</dbReference>
<dbReference type="InterPro" id="IPR039793">
    <property type="entry name" value="UROS/Hem4"/>
</dbReference>
<dbReference type="GO" id="GO:0006782">
    <property type="term" value="P:protoporphyrinogen IX biosynthetic process"/>
    <property type="evidence" value="ECO:0007669"/>
    <property type="project" value="UniProtKB-UniRule"/>
</dbReference>
<sequence length="244" mass="25906">MAEPLAGRRVLVTRPEHQAENLCRLLRARDAEPWPCPMLRLAPLPPPSPAWWQGYDWLIFVSANAVRFARGAGLPAGIPAKAAAIGRATAAALEKSGVTVACQAPPPYTSESLLTLPVWDAIGGRRVLIVRGRGGRPKLGEALARRGAGVAYAELYRRLPPDQESVARLRQGLAAGLDAVLVSSGEVLANLIAAAGMRLRELPLVVPGERVAAQARQAGFEDVTVAASALDEAMVAALQRRLIE</sequence>
<proteinExistence type="inferred from homology"/>
<keyword evidence="12" id="KW-1185">Reference proteome</keyword>
<organism evidence="11 12">
    <name type="scientific">Methylomarinovum caldicuralii</name>
    <dbReference type="NCBI Taxonomy" id="438856"/>
    <lineage>
        <taxon>Bacteria</taxon>
        <taxon>Pseudomonadati</taxon>
        <taxon>Pseudomonadota</taxon>
        <taxon>Gammaproteobacteria</taxon>
        <taxon>Methylococcales</taxon>
        <taxon>Methylothermaceae</taxon>
        <taxon>Methylomarinovum</taxon>
    </lineage>
</organism>
<dbReference type="RefSeq" id="WP_317705218.1">
    <property type="nucleotide sequence ID" value="NZ_AP024714.1"/>
</dbReference>
<evidence type="ECO:0000256" key="5">
    <source>
        <dbReference type="ARBA" id="ARBA00023244"/>
    </source>
</evidence>
<dbReference type="CDD" id="cd06578">
    <property type="entry name" value="HemD"/>
    <property type="match status" value="1"/>
</dbReference>
<feature type="domain" description="Tetrapyrrole biosynthesis uroporphyrinogen III synthase" evidence="10">
    <location>
        <begin position="24"/>
        <end position="235"/>
    </location>
</feature>
<dbReference type="SUPFAM" id="SSF69618">
    <property type="entry name" value="HemD-like"/>
    <property type="match status" value="1"/>
</dbReference>
<evidence type="ECO:0000256" key="8">
    <source>
        <dbReference type="ARBA" id="ARBA00048617"/>
    </source>
</evidence>
<dbReference type="GO" id="GO:0006780">
    <property type="term" value="P:uroporphyrinogen III biosynthetic process"/>
    <property type="evidence" value="ECO:0007669"/>
    <property type="project" value="UniProtKB-UniRule"/>
</dbReference>
<comment type="similarity">
    <text evidence="2 9">Belongs to the uroporphyrinogen-III synthase family.</text>
</comment>
<keyword evidence="4 9" id="KW-0456">Lyase</keyword>
<dbReference type="InterPro" id="IPR036108">
    <property type="entry name" value="4pyrrol_syn_uPrphyn_synt_sf"/>
</dbReference>
<reference evidence="12" key="1">
    <citation type="journal article" date="2024" name="Int. J. Syst. Evol. Microbiol.">
        <title>Methylomarinovum tepidoasis sp. nov., a moderately thermophilic methanotroph of the family Methylothermaceae isolated from a deep-sea hydrothermal field.</title>
        <authorList>
            <person name="Hirayama H."/>
            <person name="Takaki Y."/>
            <person name="Abe M."/>
            <person name="Miyazaki M."/>
            <person name="Uematsu K."/>
            <person name="Matsui Y."/>
            <person name="Takai K."/>
        </authorList>
    </citation>
    <scope>NUCLEOTIDE SEQUENCE [LARGE SCALE GENOMIC DNA]</scope>
    <source>
        <strain evidence="12">IT-9</strain>
    </source>
</reference>
<dbReference type="PANTHER" id="PTHR38042">
    <property type="entry name" value="UROPORPHYRINOGEN-III SYNTHASE, CHLOROPLASTIC"/>
    <property type="match status" value="1"/>
</dbReference>
<evidence type="ECO:0000259" key="10">
    <source>
        <dbReference type="Pfam" id="PF02602"/>
    </source>
</evidence>
<comment type="catalytic activity">
    <reaction evidence="8 9">
        <text>hydroxymethylbilane = uroporphyrinogen III + H2O</text>
        <dbReference type="Rhea" id="RHEA:18965"/>
        <dbReference type="ChEBI" id="CHEBI:15377"/>
        <dbReference type="ChEBI" id="CHEBI:57308"/>
        <dbReference type="ChEBI" id="CHEBI:57845"/>
        <dbReference type="EC" id="4.2.1.75"/>
    </reaction>
</comment>
<evidence type="ECO:0000256" key="1">
    <source>
        <dbReference type="ARBA" id="ARBA00004772"/>
    </source>
</evidence>
<accession>A0AAU9C6G6</accession>
<dbReference type="EMBL" id="AP024714">
    <property type="protein sequence ID" value="BCX82830.1"/>
    <property type="molecule type" value="Genomic_DNA"/>
</dbReference>
<name>A0AAU9C6G6_9GAMM</name>
<evidence type="ECO:0000256" key="6">
    <source>
        <dbReference type="ARBA" id="ARBA00037589"/>
    </source>
</evidence>
<keyword evidence="5 9" id="KW-0627">Porphyrin biosynthesis</keyword>
<dbReference type="EC" id="4.2.1.75" evidence="3 9"/>
<dbReference type="Gene3D" id="3.40.50.10090">
    <property type="match status" value="2"/>
</dbReference>
<comment type="pathway">
    <text evidence="1 9">Porphyrin-containing compound metabolism; protoporphyrin-IX biosynthesis; coproporphyrinogen-III from 5-aminolevulinate: step 3/4.</text>
</comment>
<evidence type="ECO:0000256" key="2">
    <source>
        <dbReference type="ARBA" id="ARBA00008133"/>
    </source>
</evidence>
<evidence type="ECO:0000256" key="3">
    <source>
        <dbReference type="ARBA" id="ARBA00013109"/>
    </source>
</evidence>
<comment type="function">
    <text evidence="6 9">Catalyzes cyclization of the linear tetrapyrrole, hydroxymethylbilane, to the macrocyclic uroporphyrinogen III.</text>
</comment>
<evidence type="ECO:0000256" key="9">
    <source>
        <dbReference type="RuleBase" id="RU366031"/>
    </source>
</evidence>
<dbReference type="Pfam" id="PF02602">
    <property type="entry name" value="HEM4"/>
    <property type="match status" value="1"/>
</dbReference>
<protein>
    <recommendedName>
        <fullName evidence="7 9">Uroporphyrinogen-III synthase</fullName>
        <ecNumber evidence="3 9">4.2.1.75</ecNumber>
    </recommendedName>
</protein>
<dbReference type="AlphaFoldDB" id="A0AAU9C6G6"/>
<evidence type="ECO:0000256" key="4">
    <source>
        <dbReference type="ARBA" id="ARBA00023239"/>
    </source>
</evidence>
<evidence type="ECO:0000313" key="11">
    <source>
        <dbReference type="EMBL" id="BCX82830.1"/>
    </source>
</evidence>
<dbReference type="PANTHER" id="PTHR38042:SF1">
    <property type="entry name" value="UROPORPHYRINOGEN-III SYNTHASE, CHLOROPLASTIC"/>
    <property type="match status" value="1"/>
</dbReference>
<dbReference type="InterPro" id="IPR003754">
    <property type="entry name" value="4pyrrol_synth_uPrphyn_synth"/>
</dbReference>
<dbReference type="GO" id="GO:0004852">
    <property type="term" value="F:uroporphyrinogen-III synthase activity"/>
    <property type="evidence" value="ECO:0007669"/>
    <property type="project" value="UniProtKB-UniRule"/>
</dbReference>
<evidence type="ECO:0000313" key="12">
    <source>
        <dbReference type="Proteomes" id="UP001321825"/>
    </source>
</evidence>